<gene>
    <name evidence="1" type="ORF">L6452_39993</name>
</gene>
<accession>A0ACB8XY12</accession>
<keyword evidence="2" id="KW-1185">Reference proteome</keyword>
<dbReference type="EMBL" id="CM042061">
    <property type="protein sequence ID" value="KAI3673863.1"/>
    <property type="molecule type" value="Genomic_DNA"/>
</dbReference>
<sequence length="349" mass="39172">MDDIEIGAYQVANGGNQASPSAKASLTTEEIKPSEASLTTEEITPSRIQFGRYYFYESMFSRDYFYVSNFFGIYLIAGVVCFYLVRHQISGKKTNNVLDAFYFTIMLMTSTGYGDLSPNSTLAISFASFFAISGTVLMGLLVTVCAQTLVNQSKLTPKTWLDKHQIVGTAKNQIPKQRKPVNVGDMWIPSVILLVIFMVVGMSVLVSLEKLDFDHAFYCIVATISSVGNDKCFSTKGGRTFGVIWMLYTTYTLGIVFFTFAESQTQKKQRSLEKQVLKETTPADFRTADLDDDGVLVISEYTLYKLSEMGKFGQDDMVPIMEDFRRRDVNNKGWLTLSDIMSSQQIQVE</sequence>
<comment type="caution">
    <text evidence="1">The sequence shown here is derived from an EMBL/GenBank/DDBJ whole genome shotgun (WGS) entry which is preliminary data.</text>
</comment>
<evidence type="ECO:0000313" key="1">
    <source>
        <dbReference type="EMBL" id="KAI3673863.1"/>
    </source>
</evidence>
<protein>
    <submittedName>
        <fullName evidence="1">Uncharacterized protein</fullName>
    </submittedName>
</protein>
<organism evidence="1 2">
    <name type="scientific">Arctium lappa</name>
    <name type="common">Greater burdock</name>
    <name type="synonym">Lappa major</name>
    <dbReference type="NCBI Taxonomy" id="4217"/>
    <lineage>
        <taxon>Eukaryota</taxon>
        <taxon>Viridiplantae</taxon>
        <taxon>Streptophyta</taxon>
        <taxon>Embryophyta</taxon>
        <taxon>Tracheophyta</taxon>
        <taxon>Spermatophyta</taxon>
        <taxon>Magnoliopsida</taxon>
        <taxon>eudicotyledons</taxon>
        <taxon>Gunneridae</taxon>
        <taxon>Pentapetalae</taxon>
        <taxon>asterids</taxon>
        <taxon>campanulids</taxon>
        <taxon>Asterales</taxon>
        <taxon>Asteraceae</taxon>
        <taxon>Carduoideae</taxon>
        <taxon>Cardueae</taxon>
        <taxon>Arctiinae</taxon>
        <taxon>Arctium</taxon>
    </lineage>
</organism>
<evidence type="ECO:0000313" key="2">
    <source>
        <dbReference type="Proteomes" id="UP001055879"/>
    </source>
</evidence>
<reference evidence="1 2" key="2">
    <citation type="journal article" date="2022" name="Mol. Ecol. Resour.">
        <title>The genomes of chicory, endive, great burdock and yacon provide insights into Asteraceae paleo-polyploidization history and plant inulin production.</title>
        <authorList>
            <person name="Fan W."/>
            <person name="Wang S."/>
            <person name="Wang H."/>
            <person name="Wang A."/>
            <person name="Jiang F."/>
            <person name="Liu H."/>
            <person name="Zhao H."/>
            <person name="Xu D."/>
            <person name="Zhang Y."/>
        </authorList>
    </citation>
    <scope>NUCLEOTIDE SEQUENCE [LARGE SCALE GENOMIC DNA]</scope>
    <source>
        <strain evidence="2">cv. Niubang</strain>
    </source>
</reference>
<reference evidence="2" key="1">
    <citation type="journal article" date="2022" name="Mol. Ecol. Resour.">
        <title>The genomes of chicory, endive, great burdock and yacon provide insights into Asteraceae palaeo-polyploidization history and plant inulin production.</title>
        <authorList>
            <person name="Fan W."/>
            <person name="Wang S."/>
            <person name="Wang H."/>
            <person name="Wang A."/>
            <person name="Jiang F."/>
            <person name="Liu H."/>
            <person name="Zhao H."/>
            <person name="Xu D."/>
            <person name="Zhang Y."/>
        </authorList>
    </citation>
    <scope>NUCLEOTIDE SEQUENCE [LARGE SCALE GENOMIC DNA]</scope>
    <source>
        <strain evidence="2">cv. Niubang</strain>
    </source>
</reference>
<name>A0ACB8XY12_ARCLA</name>
<proteinExistence type="predicted"/>
<dbReference type="Proteomes" id="UP001055879">
    <property type="component" value="Linkage Group LG15"/>
</dbReference>